<name>A0A914URX1_9BILA</name>
<dbReference type="InterPro" id="IPR036056">
    <property type="entry name" value="Fibrinogen-like_C"/>
</dbReference>
<dbReference type="PROSITE" id="PS51406">
    <property type="entry name" value="FIBRINOGEN_C_2"/>
    <property type="match status" value="1"/>
</dbReference>
<sequence>MGTTVLVFVLTANLLSGIKAANTENETPTTQTPIDHILRFNYPFDVFLTPKFYYSCEEAWEAGFKNRGIYSIALNNVPESNSLEQRWTWIVCNNTEERASTVVLYREPGTENFTRTFDEYVNGFGSAKTDYFLGLENIRNLTKNGHNVLTITIQDPWGNVHSIRYEFFMMKGAPDYEFDTNGIGQGDLPDDFYFHRNLPFRAPGKPDRREDGLSCAEKLQVSVLIQ</sequence>
<dbReference type="Gene3D" id="3.90.215.10">
    <property type="entry name" value="Gamma Fibrinogen, chain A, domain 1"/>
    <property type="match status" value="1"/>
</dbReference>
<dbReference type="WBParaSite" id="PSAMB.scaffold12108size2952.g34667.t1">
    <property type="protein sequence ID" value="PSAMB.scaffold12108size2952.g34667.t1"/>
    <property type="gene ID" value="PSAMB.scaffold12108size2952.g34667"/>
</dbReference>
<dbReference type="InterPro" id="IPR014716">
    <property type="entry name" value="Fibrinogen_a/b/g_C_1"/>
</dbReference>
<dbReference type="PANTHER" id="PTHR19143">
    <property type="entry name" value="FIBRINOGEN/TENASCIN/ANGIOPOEITIN"/>
    <property type="match status" value="1"/>
</dbReference>
<dbReference type="SUPFAM" id="SSF56496">
    <property type="entry name" value="Fibrinogen C-terminal domain-like"/>
    <property type="match status" value="1"/>
</dbReference>
<dbReference type="Proteomes" id="UP000887566">
    <property type="component" value="Unplaced"/>
</dbReference>
<dbReference type="PANTHER" id="PTHR19143:SF394">
    <property type="entry name" value="ANGIOPOIETIN-RELATED PROTEIN 3-LIKE"/>
    <property type="match status" value="1"/>
</dbReference>
<proteinExistence type="predicted"/>
<feature type="signal peptide" evidence="1">
    <location>
        <begin position="1"/>
        <end position="20"/>
    </location>
</feature>
<accession>A0A914URX1</accession>
<protein>
    <submittedName>
        <fullName evidence="4">Fibrinogen C-terminal domain-containing protein</fullName>
    </submittedName>
</protein>
<evidence type="ECO:0000259" key="2">
    <source>
        <dbReference type="PROSITE" id="PS51406"/>
    </source>
</evidence>
<feature type="domain" description="Fibrinogen C-terminal" evidence="2">
    <location>
        <begin position="47"/>
        <end position="226"/>
    </location>
</feature>
<dbReference type="SMART" id="SM00186">
    <property type="entry name" value="FBG"/>
    <property type="match status" value="1"/>
</dbReference>
<dbReference type="GO" id="GO:0005615">
    <property type="term" value="C:extracellular space"/>
    <property type="evidence" value="ECO:0007669"/>
    <property type="project" value="TreeGrafter"/>
</dbReference>
<organism evidence="3 4">
    <name type="scientific">Plectus sambesii</name>
    <dbReference type="NCBI Taxonomy" id="2011161"/>
    <lineage>
        <taxon>Eukaryota</taxon>
        <taxon>Metazoa</taxon>
        <taxon>Ecdysozoa</taxon>
        <taxon>Nematoda</taxon>
        <taxon>Chromadorea</taxon>
        <taxon>Plectida</taxon>
        <taxon>Plectina</taxon>
        <taxon>Plectoidea</taxon>
        <taxon>Plectidae</taxon>
        <taxon>Plectus</taxon>
    </lineage>
</organism>
<keyword evidence="3" id="KW-1185">Reference proteome</keyword>
<dbReference type="InterPro" id="IPR050373">
    <property type="entry name" value="Fibrinogen_C-term_domain"/>
</dbReference>
<dbReference type="AlphaFoldDB" id="A0A914URX1"/>
<evidence type="ECO:0000313" key="4">
    <source>
        <dbReference type="WBParaSite" id="PSAMB.scaffold12108size2952.g34667.t1"/>
    </source>
</evidence>
<feature type="chain" id="PRO_5036895248" evidence="1">
    <location>
        <begin position="21"/>
        <end position="226"/>
    </location>
</feature>
<evidence type="ECO:0000313" key="3">
    <source>
        <dbReference type="Proteomes" id="UP000887566"/>
    </source>
</evidence>
<dbReference type="InterPro" id="IPR002181">
    <property type="entry name" value="Fibrinogen_a/b/g_C_dom"/>
</dbReference>
<evidence type="ECO:0000256" key="1">
    <source>
        <dbReference type="SAM" id="SignalP"/>
    </source>
</evidence>
<reference evidence="4" key="1">
    <citation type="submission" date="2022-11" db="UniProtKB">
        <authorList>
            <consortium name="WormBaseParasite"/>
        </authorList>
    </citation>
    <scope>IDENTIFICATION</scope>
</reference>
<keyword evidence="1" id="KW-0732">Signal</keyword>
<dbReference type="Pfam" id="PF00147">
    <property type="entry name" value="Fibrinogen_C"/>
    <property type="match status" value="1"/>
</dbReference>